<evidence type="ECO:0000256" key="12">
    <source>
        <dbReference type="ARBA" id="ARBA00029436"/>
    </source>
</evidence>
<feature type="binding site" evidence="15">
    <location>
        <position position="132"/>
    </location>
    <ligand>
        <name>Mg(2+)</name>
        <dbReference type="ChEBI" id="CHEBI:18420"/>
    </ligand>
</feature>
<protein>
    <recommendedName>
        <fullName evidence="14 15">Dihydroxy-acid dehydratase</fullName>
        <shortName evidence="15">DAD</shortName>
        <ecNumber evidence="14 15">4.2.1.9</ecNumber>
    </recommendedName>
</protein>
<evidence type="ECO:0000256" key="13">
    <source>
        <dbReference type="ARBA" id="ARBA00029437"/>
    </source>
</evidence>
<keyword evidence="5 15" id="KW-0479">Metal-binding</keyword>
<evidence type="ECO:0000256" key="14">
    <source>
        <dbReference type="ARBA" id="ARBA00029490"/>
    </source>
</evidence>
<comment type="caution">
    <text evidence="18">The sequence shown here is derived from an EMBL/GenBank/DDBJ whole genome shotgun (WGS) entry which is preliminary data.</text>
</comment>
<comment type="catalytic activity">
    <reaction evidence="15">
        <text>(2R,3R)-2,3-dihydroxy-3-methylpentanoate = (S)-3-methyl-2-oxopentanoate + H2O</text>
        <dbReference type="Rhea" id="RHEA:27694"/>
        <dbReference type="ChEBI" id="CHEBI:15377"/>
        <dbReference type="ChEBI" id="CHEBI:35146"/>
        <dbReference type="ChEBI" id="CHEBI:49258"/>
        <dbReference type="EC" id="4.2.1.9"/>
    </reaction>
</comment>
<keyword evidence="8 15" id="KW-0411">Iron-sulfur</keyword>
<evidence type="ECO:0000256" key="2">
    <source>
        <dbReference type="ARBA" id="ARBA00006486"/>
    </source>
</evidence>
<comment type="caution">
    <text evidence="15">Lacks conserved residue(s) required for the propagation of feature annotation.</text>
</comment>
<dbReference type="InterPro" id="IPR056740">
    <property type="entry name" value="ILV_EDD_C"/>
</dbReference>
<evidence type="ECO:0000256" key="7">
    <source>
        <dbReference type="ARBA" id="ARBA00023004"/>
    </source>
</evidence>
<evidence type="ECO:0000313" key="18">
    <source>
        <dbReference type="EMBL" id="OGG26367.1"/>
    </source>
</evidence>
<evidence type="ECO:0000256" key="4">
    <source>
        <dbReference type="ARBA" id="ARBA00022714"/>
    </source>
</evidence>
<feature type="domain" description="Dihydroxy-acid/6-phosphogluconate dehydratase N-terminal" evidence="16">
    <location>
        <begin position="43"/>
        <end position="366"/>
    </location>
</feature>
<dbReference type="EMBL" id="MFJR01000010">
    <property type="protein sequence ID" value="OGG26367.1"/>
    <property type="molecule type" value="Genomic_DNA"/>
</dbReference>
<dbReference type="PROSITE" id="PS00887">
    <property type="entry name" value="ILVD_EDD_2"/>
    <property type="match status" value="1"/>
</dbReference>
<feature type="modified residue" description="N6-carboxylysine" evidence="15">
    <location>
        <position position="133"/>
    </location>
</feature>
<dbReference type="InterPro" id="IPR042096">
    <property type="entry name" value="Dihydro-acid_dehy_C"/>
</dbReference>
<feature type="binding site" evidence="15">
    <location>
        <position position="58"/>
    </location>
    <ligand>
        <name>[2Fe-2S] cluster</name>
        <dbReference type="ChEBI" id="CHEBI:190135"/>
    </ligand>
</feature>
<evidence type="ECO:0000259" key="17">
    <source>
        <dbReference type="Pfam" id="PF24877"/>
    </source>
</evidence>
<comment type="cofactor">
    <cofactor evidence="1 15">
        <name>Mg(2+)</name>
        <dbReference type="ChEBI" id="CHEBI:18420"/>
    </cofactor>
</comment>
<keyword evidence="3 15" id="KW-0028">Amino-acid biosynthesis</keyword>
<dbReference type="FunFam" id="3.50.30.80:FF:000001">
    <property type="entry name" value="Dihydroxy-acid dehydratase"/>
    <property type="match status" value="1"/>
</dbReference>
<dbReference type="InterPro" id="IPR037237">
    <property type="entry name" value="IlvD/EDD_N"/>
</dbReference>
<reference evidence="18 19" key="1">
    <citation type="journal article" date="2016" name="Nat. Commun.">
        <title>Thousands of microbial genomes shed light on interconnected biogeochemical processes in an aquifer system.</title>
        <authorList>
            <person name="Anantharaman K."/>
            <person name="Brown C.T."/>
            <person name="Hug L.A."/>
            <person name="Sharon I."/>
            <person name="Castelle C.J."/>
            <person name="Probst A.J."/>
            <person name="Thomas B.C."/>
            <person name="Singh A."/>
            <person name="Wilkins M.J."/>
            <person name="Karaoz U."/>
            <person name="Brodie E.L."/>
            <person name="Williams K.H."/>
            <person name="Hubbard S.S."/>
            <person name="Banfield J.F."/>
        </authorList>
    </citation>
    <scope>NUCLEOTIDE SEQUENCE [LARGE SCALE GENOMIC DNA]</scope>
</reference>
<keyword evidence="4 15" id="KW-0001">2Fe-2S</keyword>
<evidence type="ECO:0000256" key="5">
    <source>
        <dbReference type="ARBA" id="ARBA00022723"/>
    </source>
</evidence>
<dbReference type="GO" id="GO:0009097">
    <property type="term" value="P:isoleucine biosynthetic process"/>
    <property type="evidence" value="ECO:0007669"/>
    <property type="project" value="UniProtKB-UniRule"/>
</dbReference>
<dbReference type="HAMAP" id="MF_00012">
    <property type="entry name" value="IlvD"/>
    <property type="match status" value="1"/>
</dbReference>
<dbReference type="PANTHER" id="PTHR21000">
    <property type="entry name" value="DIHYDROXY-ACID DEHYDRATASE DAD"/>
    <property type="match status" value="1"/>
</dbReference>
<dbReference type="SUPFAM" id="SSF143975">
    <property type="entry name" value="IlvD/EDD N-terminal domain-like"/>
    <property type="match status" value="1"/>
</dbReference>
<proteinExistence type="inferred from homology"/>
<feature type="binding site" description="via carbamate group" evidence="15">
    <location>
        <position position="133"/>
    </location>
    <ligand>
        <name>Mg(2+)</name>
        <dbReference type="ChEBI" id="CHEBI:18420"/>
    </ligand>
</feature>
<accession>A0A1F6AQ08</accession>
<dbReference type="UniPathway" id="UPA00049">
    <property type="reaction ID" value="UER00061"/>
</dbReference>
<dbReference type="InterPro" id="IPR000581">
    <property type="entry name" value="ILV_EDD_N"/>
</dbReference>
<evidence type="ECO:0000256" key="3">
    <source>
        <dbReference type="ARBA" id="ARBA00022605"/>
    </source>
</evidence>
<dbReference type="EC" id="4.2.1.9" evidence="14 15"/>
<dbReference type="Proteomes" id="UP000176609">
    <property type="component" value="Unassembled WGS sequence"/>
</dbReference>
<dbReference type="InterPro" id="IPR020558">
    <property type="entry name" value="DiOHA_6PGluconate_deHydtase_CS"/>
</dbReference>
<dbReference type="SUPFAM" id="SSF52016">
    <property type="entry name" value="LeuD/IlvD-like"/>
    <property type="match status" value="1"/>
</dbReference>
<evidence type="ECO:0000256" key="15">
    <source>
        <dbReference type="HAMAP-Rule" id="MF_00012"/>
    </source>
</evidence>
<dbReference type="AlphaFoldDB" id="A0A1F6AQ08"/>
<feature type="active site" description="Proton acceptor" evidence="15">
    <location>
        <position position="487"/>
    </location>
</feature>
<evidence type="ECO:0000256" key="8">
    <source>
        <dbReference type="ARBA" id="ARBA00023014"/>
    </source>
</evidence>
<dbReference type="NCBIfam" id="TIGR00110">
    <property type="entry name" value="ilvD"/>
    <property type="match status" value="1"/>
</dbReference>
<dbReference type="InterPro" id="IPR050165">
    <property type="entry name" value="DHAD_IlvD/Edd"/>
</dbReference>
<feature type="binding site" evidence="15">
    <location>
        <position position="90"/>
    </location>
    <ligand>
        <name>Mg(2+)</name>
        <dbReference type="ChEBI" id="CHEBI:18420"/>
    </ligand>
</feature>
<dbReference type="NCBIfam" id="NF002068">
    <property type="entry name" value="PRK00911.1"/>
    <property type="match status" value="1"/>
</dbReference>
<comment type="function">
    <text evidence="15">Functions in the biosynthesis of branched-chain amino acids. Catalyzes the dehydration of (2R,3R)-2,3-dihydroxy-3-methylpentanoate (2,3-dihydroxy-3-methylvalerate) into 2-oxo-3-methylpentanoate (2-oxo-3-methylvalerate) and of (2R)-2,3-dihydroxy-3-methylbutanoate (2,3-dihydroxyisovalerate) into 2-oxo-3-methylbutanoate (2-oxoisovalerate), the penultimate precursor to L-isoleucine and L-valine, respectively.</text>
</comment>
<dbReference type="PANTHER" id="PTHR21000:SF5">
    <property type="entry name" value="DIHYDROXY-ACID DEHYDRATASE, MITOCHONDRIAL"/>
    <property type="match status" value="1"/>
</dbReference>
<dbReference type="InterPro" id="IPR004404">
    <property type="entry name" value="DihydroxyA_deHydtase"/>
</dbReference>
<organism evidence="18 19">
    <name type="scientific">Candidatus Gottesmanbacteria bacterium RIFCSPLOWO2_01_FULL_39_12b</name>
    <dbReference type="NCBI Taxonomy" id="1798388"/>
    <lineage>
        <taxon>Bacteria</taxon>
        <taxon>Candidatus Gottesmaniibacteriota</taxon>
    </lineage>
</organism>
<evidence type="ECO:0000313" key="19">
    <source>
        <dbReference type="Proteomes" id="UP000176609"/>
    </source>
</evidence>
<comment type="pathway">
    <text evidence="13 15">Amino-acid biosynthesis; L-isoleucine biosynthesis; L-isoleucine from 2-oxobutanoate: step 3/4.</text>
</comment>
<feature type="domain" description="Dihydroxy-acid/6-phosphogluconate dehydratase C-terminal" evidence="17">
    <location>
        <begin position="379"/>
        <end position="568"/>
    </location>
</feature>
<dbReference type="GO" id="GO:0051537">
    <property type="term" value="F:2 iron, 2 sulfur cluster binding"/>
    <property type="evidence" value="ECO:0007669"/>
    <property type="project" value="UniProtKB-UniRule"/>
</dbReference>
<dbReference type="GO" id="GO:0000287">
    <property type="term" value="F:magnesium ion binding"/>
    <property type="evidence" value="ECO:0007669"/>
    <property type="project" value="UniProtKB-UniRule"/>
</dbReference>
<keyword evidence="9 15" id="KW-0456">Lyase</keyword>
<gene>
    <name evidence="15" type="primary">ilvD</name>
    <name evidence="18" type="ORF">A2960_03480</name>
</gene>
<evidence type="ECO:0000256" key="6">
    <source>
        <dbReference type="ARBA" id="ARBA00022842"/>
    </source>
</evidence>
<dbReference type="GO" id="GO:0004160">
    <property type="term" value="F:dihydroxy-acid dehydratase activity"/>
    <property type="evidence" value="ECO:0007669"/>
    <property type="project" value="UniProtKB-UniRule"/>
</dbReference>
<keyword evidence="10 15" id="KW-0100">Branched-chain amino acid biosynthesis</keyword>
<keyword evidence="7 15" id="KW-0408">Iron</keyword>
<comment type="subunit">
    <text evidence="15">Homodimer.</text>
</comment>
<dbReference type="UniPathway" id="UPA00047">
    <property type="reaction ID" value="UER00057"/>
</dbReference>
<comment type="similarity">
    <text evidence="2 15">Belongs to the IlvD/Edd family.</text>
</comment>
<keyword evidence="6 15" id="KW-0460">Magnesium</keyword>
<evidence type="ECO:0000256" key="1">
    <source>
        <dbReference type="ARBA" id="ARBA00001946"/>
    </source>
</evidence>
<evidence type="ECO:0000256" key="11">
    <source>
        <dbReference type="ARBA" id="ARBA00029304"/>
    </source>
</evidence>
<evidence type="ECO:0000256" key="9">
    <source>
        <dbReference type="ARBA" id="ARBA00023239"/>
    </source>
</evidence>
<comment type="pathway">
    <text evidence="12 15">Amino-acid biosynthesis; L-valine biosynthesis; L-valine from pyruvate: step 3/4.</text>
</comment>
<dbReference type="Gene3D" id="3.50.30.80">
    <property type="entry name" value="IlvD/EDD C-terminal domain-like"/>
    <property type="match status" value="1"/>
</dbReference>
<feature type="binding site" evidence="15">
    <location>
        <position position="461"/>
    </location>
    <ligand>
        <name>Mg(2+)</name>
        <dbReference type="ChEBI" id="CHEBI:18420"/>
    </ligand>
</feature>
<sequence length="571" mass="61558">MAKSLKTRSTKLTGYPERKGWDKRAAARAMLRAVSFKDSDFTKPIVTVACPYTNATPCNNHIQKLGEIIFAEIEKKGGKPFIFGTPVVSDGESMGMEGMKYSLVSRELIADCIETMHESYAADGIITLSGCDKTIPGALMPLARNNSIGLTLYGGSILPGRYKGRDLTIVSSFEAIGAYSAGKINERELHQIECHSCPGSGACGGMFTANTMSSAIEALGMSLPGSSSNLAVDRKNKISVDKKNDCLKTVEALFNLLRSGIKARDIMTMKAFENAITIVLALGGSTNAVLHLLSLAHEADVDLKLDDFSRIAKKVPLIGNFKPFGDYVMEDLHRIGGVPMVMKMLFQAGLIHGDCMTVTGKRIKDNLENAPNRPKNQNIIYSLDSPLAPPEHHILILYGNLAKEGAVVKLSGKEIEKHKGLARVFDKEEDALDAILGGLIRKGDVIVIRYEGPKGGPGMREMLSPSSALMGAGIGNDVALITDGRFSGGTHGIMVGHISPEAQDGGVIGLLNEGDVISIDIKSRRLDVLLENKELEKRRKNWKPPKTKYERGVLAKYAKLVNSASMGAVTS</sequence>
<dbReference type="Pfam" id="PF00920">
    <property type="entry name" value="ILVD_EDD_N"/>
    <property type="match status" value="1"/>
</dbReference>
<name>A0A1F6AQ08_9BACT</name>
<evidence type="ECO:0000256" key="10">
    <source>
        <dbReference type="ARBA" id="ARBA00023304"/>
    </source>
</evidence>
<comment type="catalytic activity">
    <reaction evidence="11">
        <text>(2R)-2,3-dihydroxy-3-methylbutanoate = 3-methyl-2-oxobutanoate + H2O</text>
        <dbReference type="Rhea" id="RHEA:24809"/>
        <dbReference type="ChEBI" id="CHEBI:11851"/>
        <dbReference type="ChEBI" id="CHEBI:15377"/>
        <dbReference type="ChEBI" id="CHEBI:49072"/>
        <dbReference type="EC" id="4.2.1.9"/>
    </reaction>
    <physiologicalReaction direction="left-to-right" evidence="11">
        <dbReference type="Rhea" id="RHEA:24810"/>
    </physiologicalReaction>
</comment>
<dbReference type="Pfam" id="PF24877">
    <property type="entry name" value="ILV_EDD_C"/>
    <property type="match status" value="1"/>
</dbReference>
<dbReference type="GO" id="GO:0009099">
    <property type="term" value="P:L-valine biosynthetic process"/>
    <property type="evidence" value="ECO:0007669"/>
    <property type="project" value="UniProtKB-UniRule"/>
</dbReference>
<comment type="cofactor">
    <cofactor evidence="15">
        <name>[2Fe-2S] cluster</name>
        <dbReference type="ChEBI" id="CHEBI:190135"/>
    </cofactor>
    <text evidence="15">Binds 1 [2Fe-2S] cluster per subunit. This cluster acts as a Lewis acid cofactor.</text>
</comment>
<evidence type="ECO:0000259" key="16">
    <source>
        <dbReference type="Pfam" id="PF00920"/>
    </source>
</evidence>